<comment type="similarity">
    <text evidence="5">Belongs to the GTP cyclohydrolase I family.</text>
</comment>
<comment type="caution">
    <text evidence="7">The sequence shown here is derived from an EMBL/GenBank/DDBJ whole genome shotgun (WGS) entry which is preliminary data.</text>
</comment>
<feature type="binding site" evidence="5">
    <location>
        <position position="81"/>
    </location>
    <ligand>
        <name>Zn(2+)</name>
        <dbReference type="ChEBI" id="CHEBI:29105"/>
    </ligand>
</feature>
<keyword evidence="5" id="KW-0547">Nucleotide-binding</keyword>
<dbReference type="SUPFAM" id="SSF55620">
    <property type="entry name" value="Tetrahydrobiopterin biosynthesis enzymes-like"/>
    <property type="match status" value="1"/>
</dbReference>
<dbReference type="Gene3D" id="1.10.286.10">
    <property type="match status" value="1"/>
</dbReference>
<protein>
    <recommendedName>
        <fullName evidence="5">GTP cyclohydrolase 1</fullName>
        <ecNumber evidence="5">3.5.4.16</ecNumber>
    </recommendedName>
    <alternativeName>
        <fullName evidence="5">GTP cyclohydrolase I</fullName>
        <shortName evidence="5">GTP-CH-I</shortName>
    </alternativeName>
</protein>
<dbReference type="NCBIfam" id="NF006825">
    <property type="entry name" value="PRK09347.1-2"/>
    <property type="match status" value="1"/>
</dbReference>
<dbReference type="Gene3D" id="3.30.1130.10">
    <property type="match status" value="1"/>
</dbReference>
<evidence type="ECO:0000256" key="2">
    <source>
        <dbReference type="ARBA" id="ARBA00005080"/>
    </source>
</evidence>
<dbReference type="Pfam" id="PF01227">
    <property type="entry name" value="GTP_cyclohydroI"/>
    <property type="match status" value="1"/>
</dbReference>
<comment type="subunit">
    <text evidence="5">Homopolymer.</text>
</comment>
<dbReference type="PANTHER" id="PTHR11109:SF7">
    <property type="entry name" value="GTP CYCLOHYDROLASE 1"/>
    <property type="match status" value="1"/>
</dbReference>
<dbReference type="HAMAP" id="MF_00223">
    <property type="entry name" value="FolE"/>
    <property type="match status" value="1"/>
</dbReference>
<organism evidence="7 8">
    <name type="scientific">Neobacillus ginsengisoli</name>
    <dbReference type="NCBI Taxonomy" id="904295"/>
    <lineage>
        <taxon>Bacteria</taxon>
        <taxon>Bacillati</taxon>
        <taxon>Bacillota</taxon>
        <taxon>Bacilli</taxon>
        <taxon>Bacillales</taxon>
        <taxon>Bacillaceae</taxon>
        <taxon>Neobacillus</taxon>
    </lineage>
</organism>
<dbReference type="EC" id="3.5.4.16" evidence="5"/>
<comment type="pathway">
    <text evidence="2 5">Cofactor biosynthesis; 7,8-dihydroneopterin triphosphate biosynthesis; 7,8-dihydroneopterin triphosphate from GTP: step 1/1.</text>
</comment>
<feature type="binding site" evidence="5">
    <location>
        <position position="78"/>
    </location>
    <ligand>
        <name>Zn(2+)</name>
        <dbReference type="ChEBI" id="CHEBI:29105"/>
    </ligand>
</feature>
<dbReference type="EMBL" id="JAUSTW010000001">
    <property type="protein sequence ID" value="MDQ0197505.1"/>
    <property type="molecule type" value="Genomic_DNA"/>
</dbReference>
<dbReference type="CDD" id="cd00642">
    <property type="entry name" value="GTP_cyclohydro1"/>
    <property type="match status" value="1"/>
</dbReference>
<dbReference type="InterPro" id="IPR018234">
    <property type="entry name" value="GTP_CycHdrlase_I_CS"/>
</dbReference>
<keyword evidence="8" id="KW-1185">Reference proteome</keyword>
<keyword evidence="5" id="KW-0862">Zinc</keyword>
<keyword evidence="5" id="KW-0479">Metal-binding</keyword>
<evidence type="ECO:0000256" key="4">
    <source>
        <dbReference type="ARBA" id="ARBA00022801"/>
    </source>
</evidence>
<dbReference type="NCBIfam" id="TIGR00063">
    <property type="entry name" value="folE"/>
    <property type="match status" value="1"/>
</dbReference>
<evidence type="ECO:0000256" key="5">
    <source>
        <dbReference type="HAMAP-Rule" id="MF_00223"/>
    </source>
</evidence>
<reference evidence="7 8" key="1">
    <citation type="submission" date="2023-07" db="EMBL/GenBank/DDBJ databases">
        <title>Genomic Encyclopedia of Type Strains, Phase IV (KMG-IV): sequencing the most valuable type-strain genomes for metagenomic binning, comparative biology and taxonomic classification.</title>
        <authorList>
            <person name="Goeker M."/>
        </authorList>
    </citation>
    <scope>NUCLEOTIDE SEQUENCE [LARGE SCALE GENOMIC DNA]</scope>
    <source>
        <strain evidence="7 8">DSM 27594</strain>
    </source>
</reference>
<dbReference type="PROSITE" id="PS00859">
    <property type="entry name" value="GTP_CYCLOHYDROL_1_1"/>
    <property type="match status" value="1"/>
</dbReference>
<dbReference type="Proteomes" id="UP001224122">
    <property type="component" value="Unassembled WGS sequence"/>
</dbReference>
<sequence>MSEVNRAQIEEAVRLILEAIGEDPNREGLLDTPKRVAKMYEEVFSGLNEDPKHHFETIFSEDHEELVLVKDIPFYSMCEHHLVPFFGKAHVAYIPKNGRVTGLSKLARAVEAVAKRPQLQERITSTIAESMMEKLEPHGVMVVVEAEHMCMTMRGVKKPGSKTVTTAVRGTLADDVTARSEILSLIKN</sequence>
<evidence type="ECO:0000313" key="7">
    <source>
        <dbReference type="EMBL" id="MDQ0197505.1"/>
    </source>
</evidence>
<feature type="domain" description="GTP cyclohydrolase I" evidence="6">
    <location>
        <begin position="9"/>
        <end position="186"/>
    </location>
</feature>
<dbReference type="InterPro" id="IPR043134">
    <property type="entry name" value="GTP-CH-I_N"/>
</dbReference>
<name>A0ABT9XQH4_9BACI</name>
<dbReference type="RefSeq" id="WP_307404272.1">
    <property type="nucleotide sequence ID" value="NZ_JAUSTW010000001.1"/>
</dbReference>
<dbReference type="InterPro" id="IPR020602">
    <property type="entry name" value="GTP_CycHdrlase_I_dom"/>
</dbReference>
<evidence type="ECO:0000256" key="3">
    <source>
        <dbReference type="ARBA" id="ARBA00022563"/>
    </source>
</evidence>
<dbReference type="InterPro" id="IPR001474">
    <property type="entry name" value="GTP_CycHdrlase_I"/>
</dbReference>
<comment type="catalytic activity">
    <reaction evidence="1 5">
        <text>GTP + H2O = 7,8-dihydroneopterin 3'-triphosphate + formate + H(+)</text>
        <dbReference type="Rhea" id="RHEA:17473"/>
        <dbReference type="ChEBI" id="CHEBI:15377"/>
        <dbReference type="ChEBI" id="CHEBI:15378"/>
        <dbReference type="ChEBI" id="CHEBI:15740"/>
        <dbReference type="ChEBI" id="CHEBI:37565"/>
        <dbReference type="ChEBI" id="CHEBI:58462"/>
        <dbReference type="EC" id="3.5.4.16"/>
    </reaction>
</comment>
<evidence type="ECO:0000259" key="6">
    <source>
        <dbReference type="Pfam" id="PF01227"/>
    </source>
</evidence>
<accession>A0ABT9XQH4</accession>
<keyword evidence="3 5" id="KW-0554">One-carbon metabolism</keyword>
<dbReference type="PROSITE" id="PS00860">
    <property type="entry name" value="GTP_CYCLOHYDROL_1_2"/>
    <property type="match status" value="1"/>
</dbReference>
<dbReference type="InterPro" id="IPR043133">
    <property type="entry name" value="GTP-CH-I_C/QueF"/>
</dbReference>
<feature type="binding site" evidence="5">
    <location>
        <position position="150"/>
    </location>
    <ligand>
        <name>Zn(2+)</name>
        <dbReference type="ChEBI" id="CHEBI:29105"/>
    </ligand>
</feature>
<evidence type="ECO:0000313" key="8">
    <source>
        <dbReference type="Proteomes" id="UP001224122"/>
    </source>
</evidence>
<keyword evidence="5" id="KW-0342">GTP-binding</keyword>
<proteinExistence type="inferred from homology"/>
<dbReference type="NCBIfam" id="NF006826">
    <property type="entry name" value="PRK09347.1-3"/>
    <property type="match status" value="1"/>
</dbReference>
<dbReference type="PANTHER" id="PTHR11109">
    <property type="entry name" value="GTP CYCLOHYDROLASE I"/>
    <property type="match status" value="1"/>
</dbReference>
<evidence type="ECO:0000256" key="1">
    <source>
        <dbReference type="ARBA" id="ARBA00001052"/>
    </source>
</evidence>
<dbReference type="GO" id="GO:0003934">
    <property type="term" value="F:GTP cyclohydrolase I activity"/>
    <property type="evidence" value="ECO:0007669"/>
    <property type="project" value="UniProtKB-EC"/>
</dbReference>
<gene>
    <name evidence="5" type="primary">folE</name>
    <name evidence="7" type="ORF">J2S10_000610</name>
</gene>
<keyword evidence="4 5" id="KW-0378">Hydrolase</keyword>